<dbReference type="EMBL" id="LVYV01000001">
    <property type="protein sequence ID" value="KZD25203.1"/>
    <property type="molecule type" value="Genomic_DNA"/>
</dbReference>
<evidence type="ECO:0000313" key="2">
    <source>
        <dbReference type="Proteomes" id="UP000076574"/>
    </source>
</evidence>
<comment type="caution">
    <text evidence="1">The sequence shown here is derived from an EMBL/GenBank/DDBJ whole genome shotgun (WGS) entry which is preliminary data.</text>
</comment>
<gene>
    <name evidence="1" type="ORF">A4A58_01735</name>
</gene>
<keyword evidence="2" id="KW-1185">Reference proteome</keyword>
<proteinExistence type="predicted"/>
<reference evidence="1 2" key="1">
    <citation type="submission" date="2016-03" db="EMBL/GenBank/DDBJ databases">
        <title>Microsymbionts genomes from the relict species Vavilovia formosa (Stev.) Fed.</title>
        <authorList>
            <person name="Kopat V."/>
            <person name="Chirak E."/>
            <person name="Kimeklis A."/>
            <person name="Andronov E."/>
        </authorList>
    </citation>
    <scope>NUCLEOTIDE SEQUENCE [LARGE SCALE GENOMIC DNA]</scope>
    <source>
        <strain evidence="1 2">Vaf07</strain>
    </source>
</reference>
<dbReference type="AlphaFoldDB" id="A0A164ARY2"/>
<dbReference type="Proteomes" id="UP000076574">
    <property type="component" value="Unassembled WGS sequence"/>
</dbReference>
<dbReference type="STRING" id="943830.A4A58_01735"/>
<protein>
    <submittedName>
        <fullName evidence="1">Uncharacterized protein</fullName>
    </submittedName>
</protein>
<name>A0A164ARY2_9BRAD</name>
<sequence length="83" mass="9614">MRAEALHMGLACLVEIDDIEDRAMTTRFSTMSSHNYQYADDRYKPHAHDEIDIMFVGRTTRAMKSTRIVMRSTCSWISRLASL</sequence>
<accession>A0A164ARY2</accession>
<evidence type="ECO:0000313" key="1">
    <source>
        <dbReference type="EMBL" id="KZD25203.1"/>
    </source>
</evidence>
<organism evidence="1 2">
    <name type="scientific">Tardiphaga robiniae</name>
    <dbReference type="NCBI Taxonomy" id="943830"/>
    <lineage>
        <taxon>Bacteria</taxon>
        <taxon>Pseudomonadati</taxon>
        <taxon>Pseudomonadota</taxon>
        <taxon>Alphaproteobacteria</taxon>
        <taxon>Hyphomicrobiales</taxon>
        <taxon>Nitrobacteraceae</taxon>
        <taxon>Tardiphaga</taxon>
    </lineage>
</organism>